<sequence>MGTGDYICVTLRGGAPWGFTLREGEGDTYRPFLISQVEAEGRASLAGVCEGDEVVSLNGEPCADLTLLRACAFIDASIDCLQLLLKRSCIVPSEEYESEETHAAERDSSGEAVESTTLHIFPPQHRSQSPREIYISEAQDETCYGDTEFPKSPQLLCTQLHAPSSDDQNGPILKENEERQCFSPGNMVELQVSLSESTLEDVGCTSLGNAMGIEGELSNREAVQEIHTISITSHYVPRPAREPLGQHGVVLSSPSMLGQVEVIVQQPDASGTRRSISRVGGPRVSGSQSEGEGGGGPCEGVPGCFTVSFPSEEATAAEEQDSETEGDPDKPNKHRAKHARLRRSESLSEKQVKEAKSKCKRIALLLSAAPPNPNNKGVLMFKKHRQRAKKYTLVSYGTGEDEPEYSDEEDEDTQETHTVEFTLVAPNGSEIDKHFLTNAQSGKSVLTINWDKGLLEIERNLKNGAEMECLPDTQGKGATMFAQRRLRMDEISAEHDELRRQGIPVEAVPLIEKKMEEHTYMQSTTEGHAYMDPFAAENMAAAPYSPAMSGTNQDSVGQGEQIASRDERIATPASRTGVLSDARRRNAGKPMFSFKEAPKVSPNPALLNLLNRKDKKLGFESGGEEDYLSLGAEACNFLQSQQIKHKVPPPVAPKPVIDPNSPPWTPQIEMINQEMPQQAENSVFTPALAPTIETTPAPELEPTPAPELEPTPAPAPEPSPPPAPQETPASNPTVEQPTWALQEPETQQPLQHKQRHNNSHLPIIGLQLKCSLRYHLKVSRHPSYLGPKYSLNLLQIIGTLKFSQHGPNLKSNHRLILRLSPPGHTLTSSQICRSHNHLGVNPKNQCSSSNPRLHGHNHHRQTLSLNRHGCNNRSRNPKHNLLGLNRFKLNLCHSSHGFSNHSIRHHNQHGHRRKHHVSLNHLGSQLHLNSSLKLMHGLHHKLKPKFSHLGSKHPHHNFLRSLKPS</sequence>
<keyword evidence="2" id="KW-1185">Reference proteome</keyword>
<feature type="non-terminal residue" evidence="1">
    <location>
        <position position="965"/>
    </location>
</feature>
<proteinExistence type="predicted"/>
<protein>
    <submittedName>
        <fullName evidence="1">Uncharacterized protein</fullName>
    </submittedName>
</protein>
<name>A0ACB9W6F3_CHAAC</name>
<dbReference type="Proteomes" id="UP001057452">
    <property type="component" value="Chromosome 18"/>
</dbReference>
<reference evidence="1" key="1">
    <citation type="submission" date="2022-05" db="EMBL/GenBank/DDBJ databases">
        <title>Chromosome-level genome of Chaenocephalus aceratus.</title>
        <authorList>
            <person name="Park H."/>
        </authorList>
    </citation>
    <scope>NUCLEOTIDE SEQUENCE</scope>
    <source>
        <tissue evidence="1">Muscle</tissue>
    </source>
</reference>
<gene>
    <name evidence="1" type="ORF">KUCAC02_000446</name>
</gene>
<evidence type="ECO:0000313" key="2">
    <source>
        <dbReference type="Proteomes" id="UP001057452"/>
    </source>
</evidence>
<comment type="caution">
    <text evidence="1">The sequence shown here is derived from an EMBL/GenBank/DDBJ whole genome shotgun (WGS) entry which is preliminary data.</text>
</comment>
<organism evidence="1 2">
    <name type="scientific">Chaenocephalus aceratus</name>
    <name type="common">Blackfin icefish</name>
    <name type="synonym">Chaenichthys aceratus</name>
    <dbReference type="NCBI Taxonomy" id="36190"/>
    <lineage>
        <taxon>Eukaryota</taxon>
        <taxon>Metazoa</taxon>
        <taxon>Chordata</taxon>
        <taxon>Craniata</taxon>
        <taxon>Vertebrata</taxon>
        <taxon>Euteleostomi</taxon>
        <taxon>Actinopterygii</taxon>
        <taxon>Neopterygii</taxon>
        <taxon>Teleostei</taxon>
        <taxon>Neoteleostei</taxon>
        <taxon>Acanthomorphata</taxon>
        <taxon>Eupercaria</taxon>
        <taxon>Perciformes</taxon>
        <taxon>Notothenioidei</taxon>
        <taxon>Channichthyidae</taxon>
        <taxon>Chaenocephalus</taxon>
    </lineage>
</organism>
<evidence type="ECO:0000313" key="1">
    <source>
        <dbReference type="EMBL" id="KAI4808384.1"/>
    </source>
</evidence>
<accession>A0ACB9W6F3</accession>
<dbReference type="EMBL" id="CM043802">
    <property type="protein sequence ID" value="KAI4808384.1"/>
    <property type="molecule type" value="Genomic_DNA"/>
</dbReference>